<dbReference type="EMBL" id="JAIZAY010000001">
    <property type="protein sequence ID" value="KAJ8048790.1"/>
    <property type="molecule type" value="Genomic_DNA"/>
</dbReference>
<evidence type="ECO:0000259" key="2">
    <source>
        <dbReference type="Pfam" id="PF21788"/>
    </source>
</evidence>
<comment type="caution">
    <text evidence="4">The sequence shown here is derived from an EMBL/GenBank/DDBJ whole genome shotgun (WGS) entry which is preliminary data.</text>
</comment>
<sequence>MSNSVANALKAMQKPELSSTIEFIQNVNRFFDFLNVSKRFQSQRTRNDDLEPYCSVDDPRLKWLKDGFLKFLKDRASEGEQIPDLSKTERGRLCLSKATLTGCHITVHSFIEICQKLLKIEGVEYILSDKFNQDPIEEFFGKQRSAGGHHDIPSLEQFGHHFMRNVFAGNRAASSKRGNVRPQADVDVDTEEEILPKRPRPSKK</sequence>
<protein>
    <submittedName>
        <fullName evidence="4">Uncharacterized protein</fullName>
    </submittedName>
</protein>
<dbReference type="InterPro" id="IPR048367">
    <property type="entry name" value="TNP-like_RNaseH_C"/>
</dbReference>
<evidence type="ECO:0000313" key="5">
    <source>
        <dbReference type="Proteomes" id="UP001152320"/>
    </source>
</evidence>
<dbReference type="Pfam" id="PF21788">
    <property type="entry name" value="TNP-like_GBD"/>
    <property type="match status" value="1"/>
</dbReference>
<organism evidence="4 5">
    <name type="scientific">Holothuria leucospilota</name>
    <name type="common">Black long sea cucumber</name>
    <name type="synonym">Mertensiothuria leucospilota</name>
    <dbReference type="NCBI Taxonomy" id="206669"/>
    <lineage>
        <taxon>Eukaryota</taxon>
        <taxon>Metazoa</taxon>
        <taxon>Echinodermata</taxon>
        <taxon>Eleutherozoa</taxon>
        <taxon>Echinozoa</taxon>
        <taxon>Holothuroidea</taxon>
        <taxon>Aspidochirotacea</taxon>
        <taxon>Aspidochirotida</taxon>
        <taxon>Holothuriidae</taxon>
        <taxon>Holothuria</taxon>
    </lineage>
</organism>
<evidence type="ECO:0000313" key="4">
    <source>
        <dbReference type="EMBL" id="KAJ8048790.1"/>
    </source>
</evidence>
<name>A0A9Q1CPP6_HOLLE</name>
<dbReference type="Proteomes" id="UP001152320">
    <property type="component" value="Chromosome 1"/>
</dbReference>
<proteinExistence type="predicted"/>
<keyword evidence="5" id="KW-1185">Reference proteome</keyword>
<gene>
    <name evidence="4" type="ORF">HOLleu_01252</name>
</gene>
<evidence type="ECO:0000259" key="3">
    <source>
        <dbReference type="Pfam" id="PF21789"/>
    </source>
</evidence>
<dbReference type="InterPro" id="IPR048366">
    <property type="entry name" value="TNP-like_GBD"/>
</dbReference>
<reference evidence="4" key="1">
    <citation type="submission" date="2021-10" db="EMBL/GenBank/DDBJ databases">
        <title>Tropical sea cucumber genome reveals ecological adaptation and Cuvierian tubules defense mechanism.</title>
        <authorList>
            <person name="Chen T."/>
        </authorList>
    </citation>
    <scope>NUCLEOTIDE SEQUENCE</scope>
    <source>
        <strain evidence="4">Nanhai2018</strain>
        <tissue evidence="4">Muscle</tissue>
    </source>
</reference>
<evidence type="ECO:0000256" key="1">
    <source>
        <dbReference type="SAM" id="MobiDB-lite"/>
    </source>
</evidence>
<feature type="domain" description="Transposable element P transposase-like GTP-binding insertion" evidence="2">
    <location>
        <begin position="1"/>
        <end position="43"/>
    </location>
</feature>
<feature type="region of interest" description="Disordered" evidence="1">
    <location>
        <begin position="173"/>
        <end position="204"/>
    </location>
</feature>
<feature type="domain" description="Transposable element P transposase-like RNase H C-terminal" evidence="3">
    <location>
        <begin position="130"/>
        <end position="158"/>
    </location>
</feature>
<accession>A0A9Q1CPP6</accession>
<dbReference type="AlphaFoldDB" id="A0A9Q1CPP6"/>
<dbReference type="Pfam" id="PF21789">
    <property type="entry name" value="TNP-like_RNaseH_C"/>
    <property type="match status" value="1"/>
</dbReference>
<dbReference type="OrthoDB" id="10063305at2759"/>